<reference evidence="1" key="1">
    <citation type="submission" date="2018-05" db="EMBL/GenBank/DDBJ databases">
        <authorList>
            <person name="Lanie J.A."/>
            <person name="Ng W.-L."/>
            <person name="Kazmierczak K.M."/>
            <person name="Andrzejewski T.M."/>
            <person name="Davidsen T.M."/>
            <person name="Wayne K.J."/>
            <person name="Tettelin H."/>
            <person name="Glass J.I."/>
            <person name="Rusch D."/>
            <person name="Podicherti R."/>
            <person name="Tsui H.-C.T."/>
            <person name="Winkler M.E."/>
        </authorList>
    </citation>
    <scope>NUCLEOTIDE SEQUENCE</scope>
</reference>
<dbReference type="SUPFAM" id="SSF89796">
    <property type="entry name" value="CoA-transferase family III (CaiB/BaiF)"/>
    <property type="match status" value="1"/>
</dbReference>
<feature type="non-terminal residue" evidence="1">
    <location>
        <position position="1"/>
    </location>
</feature>
<dbReference type="AlphaFoldDB" id="A0A382N5F1"/>
<organism evidence="1">
    <name type="scientific">marine metagenome</name>
    <dbReference type="NCBI Taxonomy" id="408172"/>
    <lineage>
        <taxon>unclassified sequences</taxon>
        <taxon>metagenomes</taxon>
        <taxon>ecological metagenomes</taxon>
    </lineage>
</organism>
<dbReference type="InterPro" id="IPR003673">
    <property type="entry name" value="CoA-Trfase_fam_III"/>
</dbReference>
<gene>
    <name evidence="1" type="ORF">METZ01_LOCUS309160</name>
</gene>
<dbReference type="Pfam" id="PF02515">
    <property type="entry name" value="CoA_transf_3"/>
    <property type="match status" value="1"/>
</dbReference>
<dbReference type="InterPro" id="IPR023606">
    <property type="entry name" value="CoA-Trfase_III_dom_1_sf"/>
</dbReference>
<dbReference type="InterPro" id="IPR044855">
    <property type="entry name" value="CoA-Trfase_III_dom3_sf"/>
</dbReference>
<dbReference type="GO" id="GO:0003824">
    <property type="term" value="F:catalytic activity"/>
    <property type="evidence" value="ECO:0007669"/>
    <property type="project" value="InterPro"/>
</dbReference>
<evidence type="ECO:0008006" key="2">
    <source>
        <dbReference type="Google" id="ProtNLM"/>
    </source>
</evidence>
<protein>
    <recommendedName>
        <fullName evidence="2">CoA transferase</fullName>
    </recommendedName>
</protein>
<proteinExistence type="predicted"/>
<name>A0A382N5F1_9ZZZZ</name>
<evidence type="ECO:0000313" key="1">
    <source>
        <dbReference type="EMBL" id="SVC56306.1"/>
    </source>
</evidence>
<dbReference type="Gene3D" id="3.30.1540.10">
    <property type="entry name" value="formyl-coa transferase, domain 3"/>
    <property type="match status" value="1"/>
</dbReference>
<dbReference type="EMBL" id="UINC01098075">
    <property type="protein sequence ID" value="SVC56306.1"/>
    <property type="molecule type" value="Genomic_DNA"/>
</dbReference>
<dbReference type="Gene3D" id="3.40.50.10540">
    <property type="entry name" value="Crotonobetainyl-coa:carnitine coa-transferase, domain 1"/>
    <property type="match status" value="1"/>
</dbReference>
<sequence length="88" mass="10393">LIKQKTQFWLDILQPADIWCAEVLEWDQMMKNDGFKIIDMIQRITRSDGLNIETLRCPIRINNQIYKNEKAAPIIGQDTKKIIEEFSL</sequence>
<accession>A0A382N5F1</accession>